<dbReference type="SMART" id="SM00953">
    <property type="entry name" value="RES"/>
    <property type="match status" value="1"/>
</dbReference>
<dbReference type="EMBL" id="CP054926">
    <property type="protein sequence ID" value="QKW46666.1"/>
    <property type="molecule type" value="Genomic_DNA"/>
</dbReference>
<dbReference type="Pfam" id="PF08808">
    <property type="entry name" value="RES"/>
    <property type="match status" value="1"/>
</dbReference>
<evidence type="ECO:0000313" key="2">
    <source>
        <dbReference type="EMBL" id="QKW46666.1"/>
    </source>
</evidence>
<dbReference type="Proteomes" id="UP000509345">
    <property type="component" value="Chromosome"/>
</dbReference>
<dbReference type="InterPro" id="IPR014914">
    <property type="entry name" value="RES_dom"/>
</dbReference>
<gene>
    <name evidence="2" type="ORF">HUT09_31270</name>
</gene>
<dbReference type="AlphaFoldDB" id="A0A7H8MWU5"/>
<sequence length="230" mass="25698">MPDQMIPAPAVRAKPHRHVVPAGTELWRVHSTRRGSTAFKSSPADLHWGGGRFCDIRDGLSAEPRPYLYAGLSPLTAVRETLARDLVMRPDGRRRITRPRVRDMLLSKVVAAGDLPLVDLTDDSHLAAVHQDIWLVQSPAPEYPRVRRWGSWIRSQADWAVGFRWPSRQDSGLVSGEVVALYDRPDGPALLKPSSDAPLALDTPEGRDYLNGVLAPLRIRVEHPRPRRVT</sequence>
<dbReference type="RefSeq" id="WP_176145024.1">
    <property type="nucleotide sequence ID" value="NZ_CP054926.1"/>
</dbReference>
<protein>
    <submittedName>
        <fullName evidence="2">RES family NAD+ phosphorylase</fullName>
    </submittedName>
</protein>
<organism evidence="2 3">
    <name type="scientific">Streptomyces microflavus</name>
    <name type="common">Streptomyces lipmanii</name>
    <dbReference type="NCBI Taxonomy" id="1919"/>
    <lineage>
        <taxon>Bacteria</taxon>
        <taxon>Bacillati</taxon>
        <taxon>Actinomycetota</taxon>
        <taxon>Actinomycetes</taxon>
        <taxon>Kitasatosporales</taxon>
        <taxon>Streptomycetaceae</taxon>
        <taxon>Streptomyces</taxon>
    </lineage>
</organism>
<feature type="domain" description="RES" evidence="1">
    <location>
        <begin position="38"/>
        <end position="194"/>
    </location>
</feature>
<evidence type="ECO:0000313" key="3">
    <source>
        <dbReference type="Proteomes" id="UP000509345"/>
    </source>
</evidence>
<proteinExistence type="predicted"/>
<dbReference type="GeneID" id="87635761"/>
<name>A0A7H8MWU5_STRMI</name>
<reference evidence="2 3" key="1">
    <citation type="submission" date="2020-06" db="EMBL/GenBank/DDBJ databases">
        <title>Genome mining for natural products.</title>
        <authorList>
            <person name="Zhang B."/>
            <person name="Shi J."/>
            <person name="Ge H."/>
        </authorList>
    </citation>
    <scope>NUCLEOTIDE SEQUENCE [LARGE SCALE GENOMIC DNA]</scope>
    <source>
        <strain evidence="2 3">NA06532</strain>
    </source>
</reference>
<evidence type="ECO:0000259" key="1">
    <source>
        <dbReference type="SMART" id="SM00953"/>
    </source>
</evidence>
<accession>A0A7H8MWU5</accession>